<keyword evidence="2" id="KW-1133">Transmembrane helix</keyword>
<feature type="transmembrane region" description="Helical" evidence="2">
    <location>
        <begin position="241"/>
        <end position="260"/>
    </location>
</feature>
<reference evidence="4 5" key="1">
    <citation type="submission" date="2016-10" db="EMBL/GenBank/DDBJ databases">
        <authorList>
            <person name="de Groot N.N."/>
        </authorList>
    </citation>
    <scope>NUCLEOTIDE SEQUENCE [LARGE SCALE GENOMIC DNA]</scope>
    <source>
        <strain evidence="4 5">DSM 2179</strain>
    </source>
</reference>
<feature type="domain" description="RelA/SpoT" evidence="3">
    <location>
        <begin position="44"/>
        <end position="171"/>
    </location>
</feature>
<evidence type="ECO:0000313" key="4">
    <source>
        <dbReference type="EMBL" id="SEJ16595.1"/>
    </source>
</evidence>
<dbReference type="UniPathway" id="UPA00908">
    <property type="reaction ID" value="UER00884"/>
</dbReference>
<evidence type="ECO:0000256" key="2">
    <source>
        <dbReference type="SAM" id="Phobius"/>
    </source>
</evidence>
<comment type="pathway">
    <text evidence="1">Purine metabolism; ppGpp biosynthesis; ppGpp from GTP: step 1/2.</text>
</comment>
<gene>
    <name evidence="4" type="ORF">SAMN05660742_10418</name>
</gene>
<evidence type="ECO:0000259" key="3">
    <source>
        <dbReference type="SMART" id="SM00954"/>
    </source>
</evidence>
<sequence>MYMNNLVAKYEENYVSYQKLTTQFQSMLSLLLQNQPLHIHSIIGRTKNKASLENKILKANDKYNRLSDITDICGIRVITYYEDEIDKISDFIRSHFSIDEENSVDKRKKLSPDRFGYLSLHLIVNLPLNKFGLGSVASDHTCKIEIQIRSILQHAWAEIEHDLEYKNPAGTSDETRRRFCRLASVLEFADREFKDIRNSIEEKTTVPALYREYKKEPQSIRSFKLIQPGFFEKLLIQFPNYGWAACASLIFFMFSILINMY</sequence>
<dbReference type="STRING" id="84035.SAMN05660742_10418"/>
<dbReference type="PANTHER" id="PTHR41773">
    <property type="entry name" value="GTP PYROPHOSPHATASE-RELATED"/>
    <property type="match status" value="1"/>
</dbReference>
<name>A0A1H6WW75_9FIRM</name>
<dbReference type="InterPro" id="IPR007685">
    <property type="entry name" value="RelA_SpoT"/>
</dbReference>
<dbReference type="Proteomes" id="UP000199662">
    <property type="component" value="Unassembled WGS sequence"/>
</dbReference>
<dbReference type="EMBL" id="FNZK01000004">
    <property type="protein sequence ID" value="SEJ16595.1"/>
    <property type="molecule type" value="Genomic_DNA"/>
</dbReference>
<dbReference type="InterPro" id="IPR043519">
    <property type="entry name" value="NT_sf"/>
</dbReference>
<dbReference type="Gene3D" id="1.10.287.860">
    <property type="entry name" value="Nucleotidyltransferase"/>
    <property type="match status" value="1"/>
</dbReference>
<dbReference type="GO" id="GO:0015970">
    <property type="term" value="P:guanosine tetraphosphate biosynthetic process"/>
    <property type="evidence" value="ECO:0007669"/>
    <property type="project" value="UniProtKB-UniPathway"/>
</dbReference>
<dbReference type="Pfam" id="PF04607">
    <property type="entry name" value="RelA_SpoT"/>
    <property type="match status" value="1"/>
</dbReference>
<dbReference type="AlphaFoldDB" id="A0A1H6WW75"/>
<dbReference type="SMART" id="SM00954">
    <property type="entry name" value="RelA_SpoT"/>
    <property type="match status" value="1"/>
</dbReference>
<dbReference type="SUPFAM" id="SSF81301">
    <property type="entry name" value="Nucleotidyltransferase"/>
    <property type="match status" value="1"/>
</dbReference>
<keyword evidence="2" id="KW-0812">Transmembrane</keyword>
<keyword evidence="2" id="KW-0472">Membrane</keyword>
<accession>A0A1H6WW75</accession>
<proteinExistence type="predicted"/>
<dbReference type="CDD" id="cd05399">
    <property type="entry name" value="NT_Rel-Spo_like"/>
    <property type="match status" value="1"/>
</dbReference>
<keyword evidence="5" id="KW-1185">Reference proteome</keyword>
<evidence type="ECO:0000313" key="5">
    <source>
        <dbReference type="Proteomes" id="UP000199662"/>
    </source>
</evidence>
<dbReference type="Gene3D" id="3.30.460.10">
    <property type="entry name" value="Beta Polymerase, domain 2"/>
    <property type="match status" value="1"/>
</dbReference>
<dbReference type="PANTHER" id="PTHR41773:SF1">
    <property type="entry name" value="RELA_SPOT DOMAIN-CONTAINING PROTEIN"/>
    <property type="match status" value="1"/>
</dbReference>
<protein>
    <submittedName>
        <fullName evidence="4">PpGpp synthetase catalytic domain-containing protein (RelA/SpoT-type nucleotidyltranferase)</fullName>
    </submittedName>
</protein>
<organism evidence="4 5">
    <name type="scientific">Propionispira arboris</name>
    <dbReference type="NCBI Taxonomy" id="84035"/>
    <lineage>
        <taxon>Bacteria</taxon>
        <taxon>Bacillati</taxon>
        <taxon>Bacillota</taxon>
        <taxon>Negativicutes</taxon>
        <taxon>Selenomonadales</taxon>
        <taxon>Selenomonadaceae</taxon>
        <taxon>Propionispira</taxon>
    </lineage>
</organism>
<evidence type="ECO:0000256" key="1">
    <source>
        <dbReference type="ARBA" id="ARBA00004976"/>
    </source>
</evidence>